<name>A0ABW4ASK3_9ACTN</name>
<comment type="caution">
    <text evidence="1">The sequence shown here is derived from an EMBL/GenBank/DDBJ whole genome shotgun (WGS) entry which is preliminary data.</text>
</comment>
<evidence type="ECO:0000313" key="2">
    <source>
        <dbReference type="Proteomes" id="UP001597183"/>
    </source>
</evidence>
<sequence length="317" mass="34425">MSYGDLWQHALRIEELAMEAALDEKGFVLADGQYISLQDGNPVPADIIRFLRADFEGLAELFEPFLNLPDPQVLEAMHQDLRTAAGALSSGSGSFDPSRGVVIPPNFEMASMETVGKTVFEWQGFAARQFEYTFVEPWKDRVAAQFSLVATLMAAIEAEQALWTECRNNVDELAHLAINAFVSMNSFDTDQQVFWLSAAAAVLSVGSVVTSGGAAIAFTVAGGVTQVAGTALDKFAGKGPEVRFDAKTPRALVEQIRQALYQLTYIVLEREHAIADAMLVTSETLATQRDLFAFPRPALADQTSRTILTSDGLGHNA</sequence>
<gene>
    <name evidence="1" type="ORF">ACFQ5G_50295</name>
</gene>
<dbReference type="RefSeq" id="WP_317790252.1">
    <property type="nucleotide sequence ID" value="NZ_AP028461.1"/>
</dbReference>
<protein>
    <submittedName>
        <fullName evidence="1">Uncharacterized protein</fullName>
    </submittedName>
</protein>
<organism evidence="1 2">
    <name type="scientific">Actinoplanes sichuanensis</name>
    <dbReference type="NCBI Taxonomy" id="512349"/>
    <lineage>
        <taxon>Bacteria</taxon>
        <taxon>Bacillati</taxon>
        <taxon>Actinomycetota</taxon>
        <taxon>Actinomycetes</taxon>
        <taxon>Micromonosporales</taxon>
        <taxon>Micromonosporaceae</taxon>
        <taxon>Actinoplanes</taxon>
    </lineage>
</organism>
<dbReference type="EMBL" id="JBHTMK010000069">
    <property type="protein sequence ID" value="MFD1373574.1"/>
    <property type="molecule type" value="Genomic_DNA"/>
</dbReference>
<dbReference type="Proteomes" id="UP001597183">
    <property type="component" value="Unassembled WGS sequence"/>
</dbReference>
<keyword evidence="2" id="KW-1185">Reference proteome</keyword>
<accession>A0ABW4ASK3</accession>
<evidence type="ECO:0000313" key="1">
    <source>
        <dbReference type="EMBL" id="MFD1373574.1"/>
    </source>
</evidence>
<proteinExistence type="predicted"/>
<reference evidence="2" key="1">
    <citation type="journal article" date="2019" name="Int. J. Syst. Evol. Microbiol.">
        <title>The Global Catalogue of Microorganisms (GCM) 10K type strain sequencing project: providing services to taxonomists for standard genome sequencing and annotation.</title>
        <authorList>
            <consortium name="The Broad Institute Genomics Platform"/>
            <consortium name="The Broad Institute Genome Sequencing Center for Infectious Disease"/>
            <person name="Wu L."/>
            <person name="Ma J."/>
        </authorList>
    </citation>
    <scope>NUCLEOTIDE SEQUENCE [LARGE SCALE GENOMIC DNA]</scope>
    <source>
        <strain evidence="2">CCM 7526</strain>
    </source>
</reference>